<feature type="region of interest" description="Disordered" evidence="5">
    <location>
        <begin position="330"/>
        <end position="369"/>
    </location>
</feature>
<feature type="active site" description="Proton acceptor" evidence="4">
    <location>
        <position position="654"/>
    </location>
</feature>
<evidence type="ECO:0000256" key="2">
    <source>
        <dbReference type="ARBA" id="ARBA00022963"/>
    </source>
</evidence>
<keyword evidence="3 4" id="KW-0443">Lipid metabolism</keyword>
<dbReference type="GO" id="GO:0047499">
    <property type="term" value="F:calcium-independent phospholipase A2 activity"/>
    <property type="evidence" value="ECO:0007669"/>
    <property type="project" value="TreeGrafter"/>
</dbReference>
<dbReference type="GO" id="GO:0016042">
    <property type="term" value="P:lipid catabolic process"/>
    <property type="evidence" value="ECO:0007669"/>
    <property type="project" value="UniProtKB-UniRule"/>
</dbReference>
<evidence type="ECO:0000313" key="7">
    <source>
        <dbReference type="EMBL" id="KAK1197923.1"/>
    </source>
</evidence>
<dbReference type="InterPro" id="IPR045217">
    <property type="entry name" value="PNPLA8-like"/>
</dbReference>
<feature type="domain" description="PNPLA" evidence="6">
    <location>
        <begin position="472"/>
        <end position="667"/>
    </location>
</feature>
<dbReference type="Proteomes" id="UP001177209">
    <property type="component" value="Unassembled WGS sequence"/>
</dbReference>
<feature type="compositionally biased region" description="Basic and acidic residues" evidence="5">
    <location>
        <begin position="249"/>
        <end position="259"/>
    </location>
</feature>
<feature type="short sequence motif" description="DGA/G" evidence="4">
    <location>
        <begin position="654"/>
        <end position="656"/>
    </location>
</feature>
<gene>
    <name evidence="7" type="primary">Pnpla8</name>
    <name evidence="7" type="ORF">KCX86_0006016</name>
</gene>
<evidence type="ECO:0000313" key="8">
    <source>
        <dbReference type="Proteomes" id="UP001177209"/>
    </source>
</evidence>
<dbReference type="SUPFAM" id="SSF52151">
    <property type="entry name" value="FabD/lysophospholipase-like"/>
    <property type="match status" value="1"/>
</dbReference>
<evidence type="ECO:0000256" key="3">
    <source>
        <dbReference type="ARBA" id="ARBA00023098"/>
    </source>
</evidence>
<dbReference type="InterPro" id="IPR002641">
    <property type="entry name" value="PNPLA_dom"/>
</dbReference>
<evidence type="ECO:0000256" key="5">
    <source>
        <dbReference type="SAM" id="MobiDB-lite"/>
    </source>
</evidence>
<protein>
    <submittedName>
        <fullName evidence="7">PLPL8 phospholipase</fullName>
    </submittedName>
</protein>
<reference evidence="7" key="1">
    <citation type="submission" date="2021-05" db="EMBL/GenBank/DDBJ databases">
        <title>A comprehensive genomic history of the evolution of penguins.</title>
        <authorList>
            <person name="Bi X."/>
        </authorList>
    </citation>
    <scope>NUCLEOTIDE SEQUENCE</scope>
    <source>
        <strain evidence="7">Gentoo_SouthGeorgia</strain>
        <tissue evidence="7">Blood</tissue>
    </source>
</reference>
<dbReference type="PANTHER" id="PTHR24185">
    <property type="entry name" value="CALCIUM-INDEPENDENT PHOSPHOLIPASE A2-GAMMA"/>
    <property type="match status" value="1"/>
</dbReference>
<dbReference type="PANTHER" id="PTHR24185:SF1">
    <property type="entry name" value="CALCIUM-INDEPENDENT PHOSPHOLIPASE A2-GAMMA"/>
    <property type="match status" value="1"/>
</dbReference>
<feature type="short sequence motif" description="GXGXXG" evidence="4">
    <location>
        <begin position="476"/>
        <end position="481"/>
    </location>
</feature>
<evidence type="ECO:0000259" key="6">
    <source>
        <dbReference type="PROSITE" id="PS51635"/>
    </source>
</evidence>
<dbReference type="InterPro" id="IPR016035">
    <property type="entry name" value="Acyl_Trfase/lysoPLipase"/>
</dbReference>
<feature type="region of interest" description="Disordered" evidence="5">
    <location>
        <begin position="246"/>
        <end position="289"/>
    </location>
</feature>
<keyword evidence="1 4" id="KW-0378">Hydrolase</keyword>
<dbReference type="GO" id="GO:0016020">
    <property type="term" value="C:membrane"/>
    <property type="evidence" value="ECO:0007669"/>
    <property type="project" value="TreeGrafter"/>
</dbReference>
<dbReference type="Pfam" id="PF01734">
    <property type="entry name" value="Patatin"/>
    <property type="match status" value="1"/>
</dbReference>
<evidence type="ECO:0000256" key="4">
    <source>
        <dbReference type="PROSITE-ProRule" id="PRU01161"/>
    </source>
</evidence>
<feature type="short sequence motif" description="GXSXG" evidence="4">
    <location>
        <begin position="508"/>
        <end position="512"/>
    </location>
</feature>
<proteinExistence type="predicted"/>
<organism evidence="7 8">
    <name type="scientific">Pygoscelis papua</name>
    <name type="common">Gentoo penguin</name>
    <dbReference type="NCBI Taxonomy" id="30457"/>
    <lineage>
        <taxon>Eukaryota</taxon>
        <taxon>Metazoa</taxon>
        <taxon>Chordata</taxon>
        <taxon>Craniata</taxon>
        <taxon>Vertebrata</taxon>
        <taxon>Euteleostomi</taxon>
        <taxon>Archelosauria</taxon>
        <taxon>Archosauria</taxon>
        <taxon>Dinosauria</taxon>
        <taxon>Saurischia</taxon>
        <taxon>Theropoda</taxon>
        <taxon>Coelurosauria</taxon>
        <taxon>Aves</taxon>
        <taxon>Neognathae</taxon>
        <taxon>Neoaves</taxon>
        <taxon>Aequornithes</taxon>
        <taxon>Sphenisciformes</taxon>
        <taxon>Spheniscidae</taxon>
        <taxon>Pygoscelis</taxon>
    </lineage>
</organism>
<dbReference type="EMBL" id="JAHCLZ010005398">
    <property type="protein sequence ID" value="KAK1197923.1"/>
    <property type="molecule type" value="Genomic_DNA"/>
</dbReference>
<feature type="active site" description="Nucleophile" evidence="4">
    <location>
        <position position="510"/>
    </location>
</feature>
<keyword evidence="2 4" id="KW-0442">Lipid degradation</keyword>
<feature type="non-terminal residue" evidence="7">
    <location>
        <position position="1"/>
    </location>
</feature>
<keyword evidence="8" id="KW-1185">Reference proteome</keyword>
<feature type="non-terminal residue" evidence="7">
    <location>
        <position position="809"/>
    </location>
</feature>
<dbReference type="AlphaFoldDB" id="A0AA40H0I0"/>
<evidence type="ECO:0000256" key="1">
    <source>
        <dbReference type="ARBA" id="ARBA00022801"/>
    </source>
</evidence>
<sequence length="809" mass="91235">MTVHLSLDAYLFFVINPKSLWWKQGNKYLYLYRPKVCWGINHAVHLRVFHTSEPRCKWARSRTFWYNKYIYSHDFLYYRVSKLLTSSSKGLAKVNNRMSRIKSTIESVSKAVSGTHSELVSRIARLKSHSGTLGKANKSNADANNINANLENDKQVTDARTQDCNRGPAAKKSTCANENWESMLVSSSGTYQDSPEDSASTKTHLFHISCFSTNFGETYNFVADHINGYFNYNSVMDQEKKRNALLQDSKSEEKNKLDSSENTVMSEEKTVDSAATVAPEAETVGAEKTDTALPVSTKKSIANFLSYPSNSVQAFVDSYIGGLVPKLRSDTKVVSQEKSKQPEQEGSEKGEEDKGKEAKTAEEREKHLSLQREKASLHLIIARVSIDNRTRALVQALRRSSNRRVCISRVEELTYHLLEFPESRGVAIKEKLIPCLLRLRQANDESLQAAVRETLAILGYTDPVKGWGIRVLTIDGGGTRGLVALQTLRKLEELTGKQVHQLFDYICGVSTGAILAFMLGLFHIPLDDCEELYRKLGSDVFKQNVIVGTVKMSWSHAFYDSDIWEKMLKEKMGSNLMIETARNSKCPKVAAVSTIVNRGTPLKAFVFRNYNHFPGVKSHYIGGCQYKLWQAIRASSAAPGYFQEYVLGNDLHQDGGLLLNNPSALAVHECKCLWPNVPLQCLISLGTGRYESEGKTNVTYTSLKAKLTNVISSATDTEEVHTMLDALLPPDTYFRFNPLMNEDIPLDESRKEKLNQLQTDGIRYLERNEEKLRKAAKILTQEKTTLQRLQDWIRLKADMYEGLPFLSKL</sequence>
<dbReference type="GO" id="GO:0019369">
    <property type="term" value="P:arachidonate metabolic process"/>
    <property type="evidence" value="ECO:0007669"/>
    <property type="project" value="TreeGrafter"/>
</dbReference>
<comment type="caution">
    <text evidence="7">The sequence shown here is derived from an EMBL/GenBank/DDBJ whole genome shotgun (WGS) entry which is preliminary data.</text>
</comment>
<dbReference type="Gene3D" id="3.40.1090.10">
    <property type="entry name" value="Cytosolic phospholipase A2 catalytic domain"/>
    <property type="match status" value="1"/>
</dbReference>
<dbReference type="PROSITE" id="PS51635">
    <property type="entry name" value="PNPLA"/>
    <property type="match status" value="1"/>
</dbReference>
<accession>A0AA40H0I0</accession>
<name>A0AA40H0I0_PYGPA</name>
<dbReference type="CDD" id="cd07211">
    <property type="entry name" value="Pat_PNPLA8"/>
    <property type="match status" value="1"/>
</dbReference>